<feature type="transmembrane region" description="Helical" evidence="1">
    <location>
        <begin position="32"/>
        <end position="55"/>
    </location>
</feature>
<evidence type="ECO:0000313" key="3">
    <source>
        <dbReference type="Proteomes" id="UP000277582"/>
    </source>
</evidence>
<proteinExistence type="predicted"/>
<dbReference type="RefSeq" id="WP_125672857.1">
    <property type="nucleotide sequence ID" value="NZ_RCOS01000170.1"/>
</dbReference>
<keyword evidence="3" id="KW-1185">Reference proteome</keyword>
<dbReference type="EMBL" id="RCOS01000170">
    <property type="protein sequence ID" value="RSN71727.1"/>
    <property type="molecule type" value="Genomic_DNA"/>
</dbReference>
<keyword evidence="1" id="KW-0472">Membrane</keyword>
<feature type="transmembrane region" description="Helical" evidence="1">
    <location>
        <begin position="80"/>
        <end position="97"/>
    </location>
</feature>
<feature type="transmembrane region" description="Helical" evidence="1">
    <location>
        <begin position="6"/>
        <end position="25"/>
    </location>
</feature>
<organism evidence="2 3">
    <name type="scientific">Candidatus Methanodesulfokora washburnensis</name>
    <dbReference type="NCBI Taxonomy" id="2478471"/>
    <lineage>
        <taxon>Archaea</taxon>
        <taxon>Thermoproteota</taxon>
        <taxon>Candidatus Korarchaeia</taxon>
        <taxon>Candidatus Korarchaeia incertae sedis</taxon>
        <taxon>Candidatus Methanodesulfokora</taxon>
    </lineage>
</organism>
<dbReference type="Proteomes" id="UP000277582">
    <property type="component" value="Unassembled WGS sequence"/>
</dbReference>
<dbReference type="AlphaFoldDB" id="A0A3R9QSG7"/>
<evidence type="ECO:0000313" key="2">
    <source>
        <dbReference type="EMBL" id="RSN71727.1"/>
    </source>
</evidence>
<gene>
    <name evidence="2" type="ORF">D6D85_15450</name>
</gene>
<sequence>MFPYSWLPLYALWLITLALVGPAILERIKRPGLLYMFLVTIPIAPMFNMMGRYLAWWTGLPPGAPGGIGAMYYAGHPLKGFNIVTLFVIGIALLYLIKKMHK</sequence>
<name>A0A3R9QSG7_9CREN</name>
<comment type="caution">
    <text evidence="2">The sequence shown here is derived from an EMBL/GenBank/DDBJ whole genome shotgun (WGS) entry which is preliminary data.</text>
</comment>
<accession>A0A3R9QSG7</accession>
<protein>
    <submittedName>
        <fullName evidence="2">Uncharacterized protein</fullName>
    </submittedName>
</protein>
<evidence type="ECO:0000256" key="1">
    <source>
        <dbReference type="SAM" id="Phobius"/>
    </source>
</evidence>
<keyword evidence="1" id="KW-0812">Transmembrane</keyword>
<reference evidence="2 3" key="1">
    <citation type="submission" date="2018-10" db="EMBL/GenBank/DDBJ databases">
        <title>Co-occurring genomic capacity for anaerobic methane metabolism and dissimilatory sulfite reduction discovered in the Korarchaeota.</title>
        <authorList>
            <person name="Mckay L.J."/>
            <person name="Dlakic M."/>
            <person name="Fields M.W."/>
            <person name="Delmont T.O."/>
            <person name="Eren A.M."/>
            <person name="Jay Z.J."/>
            <person name="Klingelsmith K.B."/>
            <person name="Rusch D.B."/>
            <person name="Inskeep W.P."/>
        </authorList>
    </citation>
    <scope>NUCLEOTIDE SEQUENCE [LARGE SCALE GENOMIC DNA]</scope>
    <source>
        <strain evidence="2 3">MDKW</strain>
    </source>
</reference>
<keyword evidence="1" id="KW-1133">Transmembrane helix</keyword>